<dbReference type="InterPro" id="IPR009937">
    <property type="entry name" value="Phage_holin_3_6"/>
</dbReference>
<evidence type="ECO:0000313" key="3">
    <source>
        <dbReference type="EMBL" id="OLF07737.1"/>
    </source>
</evidence>
<dbReference type="Pfam" id="PF07332">
    <property type="entry name" value="Phage_holin_3_6"/>
    <property type="match status" value="1"/>
</dbReference>
<dbReference type="EMBL" id="MSIF01000014">
    <property type="protein sequence ID" value="OLF07737.1"/>
    <property type="molecule type" value="Genomic_DNA"/>
</dbReference>
<comment type="caution">
    <text evidence="3">The sequence shown here is derived from an EMBL/GenBank/DDBJ whole genome shotgun (WGS) entry which is preliminary data.</text>
</comment>
<keyword evidence="4" id="KW-1185">Reference proteome</keyword>
<dbReference type="RefSeq" id="WP_075135577.1">
    <property type="nucleotide sequence ID" value="NZ_MSIF01000014.1"/>
</dbReference>
<evidence type="ECO:0000256" key="2">
    <source>
        <dbReference type="SAM" id="Phobius"/>
    </source>
</evidence>
<keyword evidence="2" id="KW-0472">Membrane</keyword>
<evidence type="ECO:0008006" key="5">
    <source>
        <dbReference type="Google" id="ProtNLM"/>
    </source>
</evidence>
<feature type="region of interest" description="Disordered" evidence="1">
    <location>
        <begin position="149"/>
        <end position="175"/>
    </location>
</feature>
<dbReference type="OrthoDB" id="3828498at2"/>
<keyword evidence="2" id="KW-0812">Transmembrane</keyword>
<feature type="transmembrane region" description="Helical" evidence="2">
    <location>
        <begin position="103"/>
        <end position="125"/>
    </location>
</feature>
<sequence length="175" mass="18872">MAHVTSARENTNGLPRVPSIPLADESAGEGDQSIGNLVKDATAHLSTLVRAEVELAKSEVAGEIKKGLKGSVWFILALVILLYSSFFFFFFAAELLAEWLPRWAAFLIVFGAMLGAVGLAVLMGVRKLKSIRAPKRTIETMRENAAVLRHRGESEPATEGGATLARPDGDAVRRV</sequence>
<accession>A0A7Z0WID3</accession>
<feature type="transmembrane region" description="Helical" evidence="2">
    <location>
        <begin position="72"/>
        <end position="91"/>
    </location>
</feature>
<gene>
    <name evidence="3" type="ORF">BLA60_25720</name>
</gene>
<keyword evidence="2" id="KW-1133">Transmembrane helix</keyword>
<dbReference type="AlphaFoldDB" id="A0A7Z0WID3"/>
<organism evidence="3 4">
    <name type="scientific">Actinophytocola xinjiangensis</name>
    <dbReference type="NCBI Taxonomy" id="485602"/>
    <lineage>
        <taxon>Bacteria</taxon>
        <taxon>Bacillati</taxon>
        <taxon>Actinomycetota</taxon>
        <taxon>Actinomycetes</taxon>
        <taxon>Pseudonocardiales</taxon>
        <taxon>Pseudonocardiaceae</taxon>
    </lineage>
</organism>
<protein>
    <recommendedName>
        <fullName evidence="5">Superfamily III holin-X</fullName>
    </recommendedName>
</protein>
<reference evidence="3 4" key="1">
    <citation type="submission" date="2016-12" db="EMBL/GenBank/DDBJ databases">
        <title>The draft genome sequence of Actinophytocola xinjiangensis.</title>
        <authorList>
            <person name="Wang W."/>
            <person name="Yuan L."/>
        </authorList>
    </citation>
    <scope>NUCLEOTIDE SEQUENCE [LARGE SCALE GENOMIC DNA]</scope>
    <source>
        <strain evidence="3 4">CGMCC 4.4663</strain>
    </source>
</reference>
<name>A0A7Z0WID3_9PSEU</name>
<dbReference type="Proteomes" id="UP000185696">
    <property type="component" value="Unassembled WGS sequence"/>
</dbReference>
<evidence type="ECO:0000313" key="4">
    <source>
        <dbReference type="Proteomes" id="UP000185696"/>
    </source>
</evidence>
<evidence type="ECO:0000256" key="1">
    <source>
        <dbReference type="SAM" id="MobiDB-lite"/>
    </source>
</evidence>
<proteinExistence type="predicted"/>